<feature type="binding site" evidence="1">
    <location>
        <position position="65"/>
    </location>
    <ligand>
        <name>Zn(2+)</name>
        <dbReference type="ChEBI" id="CHEBI:29105"/>
    </ligand>
</feature>
<keyword evidence="1" id="KW-0863">Zinc-finger</keyword>
<evidence type="ECO:0000256" key="1">
    <source>
        <dbReference type="PROSITE-ProRule" id="PRU01263"/>
    </source>
</evidence>
<dbReference type="PROSITE" id="PS51915">
    <property type="entry name" value="ZAD"/>
    <property type="match status" value="1"/>
</dbReference>
<protein>
    <recommendedName>
        <fullName evidence="3">ZAD domain-containing protein</fullName>
    </recommendedName>
</protein>
<feature type="domain" description="ZAD" evidence="3">
    <location>
        <begin position="21"/>
        <end position="92"/>
    </location>
</feature>
<dbReference type="Proteomes" id="UP000002320">
    <property type="component" value="Unassembled WGS sequence"/>
</dbReference>
<dbReference type="EnsemblMetazoa" id="CPIJ017971-RA">
    <property type="protein sequence ID" value="CPIJ017971-PA"/>
    <property type="gene ID" value="CPIJ017971"/>
</dbReference>
<dbReference type="Pfam" id="PF07776">
    <property type="entry name" value="zf-AD"/>
    <property type="match status" value="1"/>
</dbReference>
<feature type="binding site" evidence="1">
    <location>
        <position position="23"/>
    </location>
    <ligand>
        <name>Zn(2+)</name>
        <dbReference type="ChEBI" id="CHEBI:29105"/>
    </ligand>
</feature>
<dbReference type="VEuPathDB" id="VectorBase:CPIJ017971"/>
<keyword evidence="1" id="KW-0479">Metal-binding</keyword>
<dbReference type="SMART" id="SM00868">
    <property type="entry name" value="zf-AD"/>
    <property type="match status" value="1"/>
</dbReference>
<accession>B0XEV6</accession>
<organism>
    <name type="scientific">Culex quinquefasciatus</name>
    <name type="common">Southern house mosquito</name>
    <name type="synonym">Culex pungens</name>
    <dbReference type="NCBI Taxonomy" id="7176"/>
    <lineage>
        <taxon>Eukaryota</taxon>
        <taxon>Metazoa</taxon>
        <taxon>Ecdysozoa</taxon>
        <taxon>Arthropoda</taxon>
        <taxon>Hexapoda</taxon>
        <taxon>Insecta</taxon>
        <taxon>Pterygota</taxon>
        <taxon>Neoptera</taxon>
        <taxon>Endopterygota</taxon>
        <taxon>Diptera</taxon>
        <taxon>Nematocera</taxon>
        <taxon>Culicoidea</taxon>
        <taxon>Culicidae</taxon>
        <taxon>Culicinae</taxon>
        <taxon>Culicini</taxon>
        <taxon>Culex</taxon>
        <taxon>Culex</taxon>
    </lineage>
</organism>
<reference evidence="5" key="2">
    <citation type="submission" date="2021-02" db="UniProtKB">
        <authorList>
            <consortium name="EnsemblMetazoa"/>
        </authorList>
    </citation>
    <scope>IDENTIFICATION</scope>
    <source>
        <strain evidence="5">JHB</strain>
    </source>
</reference>
<dbReference type="InParanoid" id="B0XEV6"/>
<sequence length="292" mass="32133">MSSPGYSADIRERLNRVKAAELCRFCLTKHELVSIPENQRIQELLSECFGGVLGELVGNSTQYICARCYQRVEQNYEFLLMASRVQALMDTFTYHEGVWPRKALLEENGKQCEKRVAAFDSDERTENPVKRPRLSEKFGGALSEMGFDSSASSSAPNSVEMFQCLTPSILWTDTGSNGSSSGIGGELKSSTVEIVSEGASLETTLSGEIPSEDLEESPASSPAMEQCDLDLSLDDDFYDETTTAVRKFSACELKCGESSCKDMTVVQKLCFQIEDIEVGERKFGVSSFVSAL</sequence>
<dbReference type="EMBL" id="DS232873">
    <property type="protein sequence ID" value="EDS26287.1"/>
    <property type="molecule type" value="Genomic_DNA"/>
</dbReference>
<reference evidence="4" key="1">
    <citation type="submission" date="2007-03" db="EMBL/GenBank/DDBJ databases">
        <title>Annotation of Culex pipiens quinquefasciatus.</title>
        <authorList>
            <consortium name="The Broad Institute Genome Sequencing Platform"/>
            <person name="Atkinson P.W."/>
            <person name="Hemingway J."/>
            <person name="Christensen B.M."/>
            <person name="Higgs S."/>
            <person name="Kodira C."/>
            <person name="Hannick L."/>
            <person name="Megy K."/>
            <person name="O'Leary S."/>
            <person name="Pearson M."/>
            <person name="Haas B.J."/>
            <person name="Mauceli E."/>
            <person name="Wortman J.R."/>
            <person name="Lee N.H."/>
            <person name="Guigo R."/>
            <person name="Stanke M."/>
            <person name="Alvarado L."/>
            <person name="Amedeo P."/>
            <person name="Antoine C.H."/>
            <person name="Arensburger P."/>
            <person name="Bidwell S.L."/>
            <person name="Crawford M."/>
            <person name="Camaro F."/>
            <person name="Devon K."/>
            <person name="Engels R."/>
            <person name="Hammond M."/>
            <person name="Howarth C."/>
            <person name="Koehrsen M."/>
            <person name="Lawson D."/>
            <person name="Montgomery P."/>
            <person name="Nene V."/>
            <person name="Nusbaum C."/>
            <person name="Puiu D."/>
            <person name="Romero-Severson J."/>
            <person name="Severson D.W."/>
            <person name="Shumway M."/>
            <person name="Sisk P."/>
            <person name="Stolte C."/>
            <person name="Zeng Q."/>
            <person name="Eisenstadt E."/>
            <person name="Fraser-Liggett C."/>
            <person name="Strausberg R."/>
            <person name="Galagan J."/>
            <person name="Birren B."/>
            <person name="Collins F.H."/>
        </authorList>
    </citation>
    <scope>NUCLEOTIDE SEQUENCE [LARGE SCALE GENOMIC DNA]</scope>
    <source>
        <strain evidence="4">JHB</strain>
    </source>
</reference>
<keyword evidence="6" id="KW-1185">Reference proteome</keyword>
<evidence type="ECO:0000313" key="6">
    <source>
        <dbReference type="Proteomes" id="UP000002320"/>
    </source>
</evidence>
<dbReference type="KEGG" id="cqu:CpipJ_CPIJ017971"/>
<dbReference type="AlphaFoldDB" id="B0XEV6"/>
<name>B0XEV6_CULQU</name>
<evidence type="ECO:0000259" key="3">
    <source>
        <dbReference type="PROSITE" id="PS51915"/>
    </source>
</evidence>
<gene>
    <name evidence="5" type="primary">6051811</name>
    <name evidence="4" type="ORF">CpipJ_CPIJ017971</name>
</gene>
<dbReference type="SUPFAM" id="SSF57716">
    <property type="entry name" value="Glucocorticoid receptor-like (DNA-binding domain)"/>
    <property type="match status" value="1"/>
</dbReference>
<feature type="region of interest" description="Disordered" evidence="2">
    <location>
        <begin position="201"/>
        <end position="221"/>
    </location>
</feature>
<proteinExistence type="predicted"/>
<dbReference type="HOGENOM" id="CLU_953941_0_0_1"/>
<feature type="binding site" evidence="1">
    <location>
        <position position="26"/>
    </location>
    <ligand>
        <name>Zn(2+)</name>
        <dbReference type="ChEBI" id="CHEBI:29105"/>
    </ligand>
</feature>
<evidence type="ECO:0000313" key="4">
    <source>
        <dbReference type="EMBL" id="EDS26287.1"/>
    </source>
</evidence>
<dbReference type="InterPro" id="IPR012934">
    <property type="entry name" value="Znf_AD"/>
</dbReference>
<evidence type="ECO:0000313" key="5">
    <source>
        <dbReference type="EnsemblMetazoa" id="CPIJ017971-PA"/>
    </source>
</evidence>
<dbReference type="GO" id="GO:0008270">
    <property type="term" value="F:zinc ion binding"/>
    <property type="evidence" value="ECO:0007669"/>
    <property type="project" value="UniProtKB-UniRule"/>
</dbReference>
<keyword evidence="1" id="KW-0862">Zinc</keyword>
<evidence type="ECO:0000256" key="2">
    <source>
        <dbReference type="SAM" id="MobiDB-lite"/>
    </source>
</evidence>
<feature type="binding site" evidence="1">
    <location>
        <position position="68"/>
    </location>
    <ligand>
        <name>Zn(2+)</name>
        <dbReference type="ChEBI" id="CHEBI:29105"/>
    </ligand>
</feature>
<dbReference type="Gene3D" id="3.40.1800.20">
    <property type="match status" value="1"/>
</dbReference>
<dbReference type="GO" id="GO:0005634">
    <property type="term" value="C:nucleus"/>
    <property type="evidence" value="ECO:0007669"/>
    <property type="project" value="InterPro"/>
</dbReference>